<gene>
    <name evidence="7" type="ORF">UFOPK2295_00550</name>
</gene>
<name>A0A6J6LYG3_9ZZZZ</name>
<evidence type="ECO:0000256" key="3">
    <source>
        <dbReference type="ARBA" id="ARBA00022692"/>
    </source>
</evidence>
<evidence type="ECO:0000256" key="6">
    <source>
        <dbReference type="SAM" id="Phobius"/>
    </source>
</evidence>
<keyword evidence="4 6" id="KW-1133">Transmembrane helix</keyword>
<dbReference type="EMBL" id="CAEZWV010000008">
    <property type="protein sequence ID" value="CAB4666861.1"/>
    <property type="molecule type" value="Genomic_DNA"/>
</dbReference>
<comment type="subcellular location">
    <subcellularLocation>
        <location evidence="1">Cell membrane</location>
        <topology evidence="1">Multi-pass membrane protein</topology>
    </subcellularLocation>
</comment>
<feature type="transmembrane region" description="Helical" evidence="6">
    <location>
        <begin position="123"/>
        <end position="148"/>
    </location>
</feature>
<evidence type="ECO:0000256" key="2">
    <source>
        <dbReference type="ARBA" id="ARBA00022475"/>
    </source>
</evidence>
<evidence type="ECO:0000256" key="4">
    <source>
        <dbReference type="ARBA" id="ARBA00022989"/>
    </source>
</evidence>
<feature type="transmembrane region" description="Helical" evidence="6">
    <location>
        <begin position="154"/>
        <end position="175"/>
    </location>
</feature>
<protein>
    <submittedName>
        <fullName evidence="7">Unannotated protein</fullName>
    </submittedName>
</protein>
<sequence>MSNSNRRPLLAKLASIAGVIIGLAGVAFVVRTLLTKRDEVGDAFSQLNGVTLIASLLLGLCAMTLIGFLWTRMLVTRGHDAPPRSALSWYFAGQLGKYVPGGIWPIVGRAELAVRGGVPRPDAYAATGLSMVTTYLAAALTICLGSLLSWTYPLVGILGFAAFALGFLAFSNATLRTKVLTVLNRVSPRASALTEPRRLLILTVTHLPAWILMSLSTSVTASAFGADIGIMHMFFITSASWLAGFVVVGVPGGIGVRESAFTALAGEALTPGVAVSLALASRVVFIAVDLLGALVAHLIARTAPSTKT</sequence>
<feature type="transmembrane region" description="Helical" evidence="6">
    <location>
        <begin position="277"/>
        <end position="300"/>
    </location>
</feature>
<feature type="transmembrane region" description="Helical" evidence="6">
    <location>
        <begin position="199"/>
        <end position="224"/>
    </location>
</feature>
<accession>A0A6J6LYG3</accession>
<dbReference type="InterPro" id="IPR022791">
    <property type="entry name" value="L-PG_synthase/AglD"/>
</dbReference>
<dbReference type="Pfam" id="PF03706">
    <property type="entry name" value="LPG_synthase_TM"/>
    <property type="match status" value="1"/>
</dbReference>
<evidence type="ECO:0000313" key="7">
    <source>
        <dbReference type="EMBL" id="CAB4666861.1"/>
    </source>
</evidence>
<feature type="transmembrane region" description="Helical" evidence="6">
    <location>
        <begin position="230"/>
        <end position="256"/>
    </location>
</feature>
<dbReference type="AlphaFoldDB" id="A0A6J6LYG3"/>
<feature type="transmembrane region" description="Helical" evidence="6">
    <location>
        <begin position="9"/>
        <end position="30"/>
    </location>
</feature>
<proteinExistence type="predicted"/>
<evidence type="ECO:0000256" key="1">
    <source>
        <dbReference type="ARBA" id="ARBA00004651"/>
    </source>
</evidence>
<keyword evidence="3 6" id="KW-0812">Transmembrane</keyword>
<dbReference type="GO" id="GO:0005886">
    <property type="term" value="C:plasma membrane"/>
    <property type="evidence" value="ECO:0007669"/>
    <property type="project" value="UniProtKB-SubCell"/>
</dbReference>
<feature type="transmembrane region" description="Helical" evidence="6">
    <location>
        <begin position="50"/>
        <end position="70"/>
    </location>
</feature>
<evidence type="ECO:0000256" key="5">
    <source>
        <dbReference type="ARBA" id="ARBA00023136"/>
    </source>
</evidence>
<keyword evidence="2" id="KW-1003">Cell membrane</keyword>
<reference evidence="7" key="1">
    <citation type="submission" date="2020-05" db="EMBL/GenBank/DDBJ databases">
        <authorList>
            <person name="Chiriac C."/>
            <person name="Salcher M."/>
            <person name="Ghai R."/>
            <person name="Kavagutti S V."/>
        </authorList>
    </citation>
    <scope>NUCLEOTIDE SEQUENCE</scope>
</reference>
<keyword evidence="5 6" id="KW-0472">Membrane</keyword>
<organism evidence="7">
    <name type="scientific">freshwater metagenome</name>
    <dbReference type="NCBI Taxonomy" id="449393"/>
    <lineage>
        <taxon>unclassified sequences</taxon>
        <taxon>metagenomes</taxon>
        <taxon>ecological metagenomes</taxon>
    </lineage>
</organism>